<gene>
    <name evidence="1" type="ORF">FGIG_06148</name>
</gene>
<proteinExistence type="predicted"/>
<accession>A0A504YHV8</accession>
<dbReference type="OrthoDB" id="8961818at2759"/>
<sequence length="80" mass="8823">MLTVVESVGENTVAVVIDLYMVGSDHATWPSIGASRAKRPVRDGLSPPVNSITYKVKVYKAVDDYQQAMKLQRILEDVSD</sequence>
<keyword evidence="2" id="KW-1185">Reference proteome</keyword>
<dbReference type="EMBL" id="SUNJ01010155">
    <property type="protein sequence ID" value="TPP59859.1"/>
    <property type="molecule type" value="Genomic_DNA"/>
</dbReference>
<evidence type="ECO:0000313" key="2">
    <source>
        <dbReference type="Proteomes" id="UP000316759"/>
    </source>
</evidence>
<name>A0A504YHV8_FASGI</name>
<reference evidence="1 2" key="1">
    <citation type="submission" date="2019-04" db="EMBL/GenBank/DDBJ databases">
        <title>Annotation for the trematode Fasciola gigantica.</title>
        <authorList>
            <person name="Choi Y.-J."/>
        </authorList>
    </citation>
    <scope>NUCLEOTIDE SEQUENCE [LARGE SCALE GENOMIC DNA]</scope>
    <source>
        <strain evidence="1">Uganda_cow_1</strain>
    </source>
</reference>
<organism evidence="1 2">
    <name type="scientific">Fasciola gigantica</name>
    <name type="common">Giant liver fluke</name>
    <dbReference type="NCBI Taxonomy" id="46835"/>
    <lineage>
        <taxon>Eukaryota</taxon>
        <taxon>Metazoa</taxon>
        <taxon>Spiralia</taxon>
        <taxon>Lophotrochozoa</taxon>
        <taxon>Platyhelminthes</taxon>
        <taxon>Trematoda</taxon>
        <taxon>Digenea</taxon>
        <taxon>Plagiorchiida</taxon>
        <taxon>Echinostomata</taxon>
        <taxon>Echinostomatoidea</taxon>
        <taxon>Fasciolidae</taxon>
        <taxon>Fasciola</taxon>
    </lineage>
</organism>
<evidence type="ECO:0000313" key="1">
    <source>
        <dbReference type="EMBL" id="TPP59859.1"/>
    </source>
</evidence>
<protein>
    <submittedName>
        <fullName evidence="1">Uncharacterized protein</fullName>
    </submittedName>
</protein>
<dbReference type="Proteomes" id="UP000316759">
    <property type="component" value="Unassembled WGS sequence"/>
</dbReference>
<dbReference type="AlphaFoldDB" id="A0A504YHV8"/>
<comment type="caution">
    <text evidence="1">The sequence shown here is derived from an EMBL/GenBank/DDBJ whole genome shotgun (WGS) entry which is preliminary data.</text>
</comment>